<dbReference type="RefSeq" id="XP_027338248.1">
    <property type="nucleotide sequence ID" value="XM_027482447.1"/>
</dbReference>
<comment type="cofactor">
    <cofactor evidence="8">
        <name>Ca(2+)</name>
        <dbReference type="ChEBI" id="CHEBI:29108"/>
    </cofactor>
    <text evidence="8">Can bind about 5 Ca(2+) ions per subunit.</text>
</comment>
<dbReference type="InterPro" id="IPR036365">
    <property type="entry name" value="PGBD-like_sf"/>
</dbReference>
<gene>
    <name evidence="14" type="primary">LOC113852207</name>
</gene>
<feature type="signal peptide" evidence="11">
    <location>
        <begin position="1"/>
        <end position="22"/>
    </location>
</feature>
<evidence type="ECO:0000256" key="2">
    <source>
        <dbReference type="ARBA" id="ARBA00022670"/>
    </source>
</evidence>
<dbReference type="GO" id="GO:0006508">
    <property type="term" value="P:proteolysis"/>
    <property type="evidence" value="ECO:0007669"/>
    <property type="project" value="UniProtKB-KW"/>
</dbReference>
<feature type="binding site" evidence="8">
    <location>
        <position position="200"/>
    </location>
    <ligand>
        <name>Ca(2+)</name>
        <dbReference type="ChEBI" id="CHEBI:29108"/>
        <label>2</label>
    </ligand>
</feature>
<dbReference type="SMART" id="SM00235">
    <property type="entry name" value="ZnMc"/>
    <property type="match status" value="1"/>
</dbReference>
<dbReference type="GO" id="GO:0030198">
    <property type="term" value="P:extracellular matrix organization"/>
    <property type="evidence" value="ECO:0007669"/>
    <property type="project" value="TreeGrafter"/>
</dbReference>
<dbReference type="AlphaFoldDB" id="A0A8B8K573"/>
<dbReference type="SUPFAM" id="SSF55486">
    <property type="entry name" value="Metalloproteases ('zincins'), catalytic domain"/>
    <property type="match status" value="1"/>
</dbReference>
<proteinExistence type="inferred from homology"/>
<feature type="transmembrane region" description="Helical" evidence="10">
    <location>
        <begin position="320"/>
        <end position="339"/>
    </location>
</feature>
<dbReference type="GO" id="GO:0030574">
    <property type="term" value="P:collagen catabolic process"/>
    <property type="evidence" value="ECO:0007669"/>
    <property type="project" value="TreeGrafter"/>
</dbReference>
<evidence type="ECO:0000256" key="3">
    <source>
        <dbReference type="ARBA" id="ARBA00022723"/>
    </source>
</evidence>
<feature type="chain" id="PRO_5034885713" evidence="11">
    <location>
        <begin position="23"/>
        <end position="342"/>
    </location>
</feature>
<reference evidence="13" key="1">
    <citation type="journal article" date="2019" name="Toxins">
        <title>Detection of Abrin-Like and Prepropulchellin-Like Toxin Genes and Transcripts Using Whole Genome Sequencing and Full-Length Transcript Sequencing of Abrus precatorius.</title>
        <authorList>
            <person name="Hovde B.T."/>
            <person name="Daligault H.E."/>
            <person name="Hanschen E.R."/>
            <person name="Kunde Y.A."/>
            <person name="Johnson M.B."/>
            <person name="Starkenburg S.R."/>
            <person name="Johnson S.L."/>
        </authorList>
    </citation>
    <scope>NUCLEOTIDE SEQUENCE [LARGE SCALE GENOMIC DNA]</scope>
</reference>
<feature type="binding site" evidence="8">
    <location>
        <position position="217"/>
    </location>
    <ligand>
        <name>Ca(2+)</name>
        <dbReference type="ChEBI" id="CHEBI:29108"/>
        <label>3</label>
    </ligand>
</feature>
<evidence type="ECO:0000256" key="9">
    <source>
        <dbReference type="PIRSR" id="PIRSR621190-5"/>
    </source>
</evidence>
<feature type="binding site" evidence="8">
    <location>
        <position position="261"/>
    </location>
    <ligand>
        <name>Zn(2+)</name>
        <dbReference type="ChEBI" id="CHEBI:29105"/>
        <label>2</label>
        <note>catalytic</note>
    </ligand>
</feature>
<evidence type="ECO:0000256" key="5">
    <source>
        <dbReference type="ARBA" id="ARBA00022833"/>
    </source>
</evidence>
<keyword evidence="5 8" id="KW-0862">Zinc</keyword>
<evidence type="ECO:0000256" key="1">
    <source>
        <dbReference type="ARBA" id="ARBA00009614"/>
    </source>
</evidence>
<dbReference type="InterPro" id="IPR001818">
    <property type="entry name" value="Pept_M10_metallopeptidase"/>
</dbReference>
<keyword evidence="2" id="KW-0645">Protease</keyword>
<feature type="binding site" evidence="8">
    <location>
        <position position="265"/>
    </location>
    <ligand>
        <name>Zn(2+)</name>
        <dbReference type="ChEBI" id="CHEBI:29105"/>
        <label>2</label>
        <note>catalytic</note>
    </ligand>
</feature>
<dbReference type="InterPro" id="IPR006026">
    <property type="entry name" value="Peptidase_Metallo"/>
</dbReference>
<evidence type="ECO:0000256" key="8">
    <source>
        <dbReference type="PIRSR" id="PIRSR621190-2"/>
    </source>
</evidence>
<dbReference type="InterPro" id="IPR002477">
    <property type="entry name" value="Peptidoglycan-bd-like"/>
</dbReference>
<keyword evidence="10" id="KW-1133">Transmembrane helix</keyword>
<keyword evidence="10" id="KW-0812">Transmembrane</keyword>
<feature type="active site" evidence="7">
    <location>
        <position position="262"/>
    </location>
</feature>
<evidence type="ECO:0000313" key="14">
    <source>
        <dbReference type="RefSeq" id="XP_027338248.1"/>
    </source>
</evidence>
<evidence type="ECO:0000259" key="12">
    <source>
        <dbReference type="SMART" id="SM00235"/>
    </source>
</evidence>
<dbReference type="CDD" id="cd04278">
    <property type="entry name" value="ZnMc_MMP"/>
    <property type="match status" value="1"/>
</dbReference>
<dbReference type="GO" id="GO:0031012">
    <property type="term" value="C:extracellular matrix"/>
    <property type="evidence" value="ECO:0007669"/>
    <property type="project" value="InterPro"/>
</dbReference>
<evidence type="ECO:0000256" key="11">
    <source>
        <dbReference type="SAM" id="SignalP"/>
    </source>
</evidence>
<dbReference type="PRINTS" id="PR00138">
    <property type="entry name" value="MATRIXIN"/>
</dbReference>
<dbReference type="Pfam" id="PF00413">
    <property type="entry name" value="Peptidase_M10"/>
    <property type="match status" value="1"/>
</dbReference>
<feature type="binding site" evidence="8">
    <location>
        <position position="279"/>
    </location>
    <ligand>
        <name>Zn(2+)</name>
        <dbReference type="ChEBI" id="CHEBI:29105"/>
        <label>2</label>
        <note>catalytic</note>
    </ligand>
</feature>
<comment type="similarity">
    <text evidence="1">Belongs to the peptidase M10A family. Matrix metalloproteinases (MMPs) subfamily.</text>
</comment>
<evidence type="ECO:0000256" key="6">
    <source>
        <dbReference type="ARBA" id="ARBA00023049"/>
    </source>
</evidence>
<keyword evidence="8" id="KW-0106">Calcium</keyword>
<keyword evidence="4" id="KW-0378">Hydrolase</keyword>
<evidence type="ECO:0000313" key="13">
    <source>
        <dbReference type="Proteomes" id="UP000694853"/>
    </source>
</evidence>
<keyword evidence="13" id="KW-1185">Reference proteome</keyword>
<feature type="binding site" evidence="8">
    <location>
        <position position="271"/>
    </location>
    <ligand>
        <name>Zn(2+)</name>
        <dbReference type="ChEBI" id="CHEBI:29105"/>
        <label>2</label>
        <note>catalytic</note>
    </ligand>
</feature>
<sequence length="342" mass="39129">MLKPLLSIFLLFLVAQPLVVHPRILRSTNAHFIHQNHESNIQKGDETSELVSVAKARKYLKAFGYLESDKVDFNDTRDMKTNDEMFDEMFYENLEAPIKKFQEFYNLKVSGKLDSETMKLMSNPRCGVADVGTIVPSKFALSDWKPKWLKTHLTYTFDPLGVKIAPIDVLRSIFNLAFKQWSRVSTFTFEEVSNNGTDSDLIVGFYSGDHGDGFPFDKYGPSLAHAFAPMDGRLHVNADKPWSTSDPIESGYYDLVWVAMHEIGHLLGLDHSSHDNAVMYAYVNIGENRRKLSDDDIAKINRLYSSSGFGNYSQCPAVRLLFSAMFTFWYYSLLVFLFCKYF</sequence>
<dbReference type="Proteomes" id="UP000694853">
    <property type="component" value="Unplaced"/>
</dbReference>
<dbReference type="PANTHER" id="PTHR10201">
    <property type="entry name" value="MATRIX METALLOPROTEINASE"/>
    <property type="match status" value="1"/>
</dbReference>
<feature type="binding site" evidence="8">
    <location>
        <position position="212"/>
    </location>
    <ligand>
        <name>Zn(2+)</name>
        <dbReference type="ChEBI" id="CHEBI:29105"/>
        <label>1</label>
    </ligand>
</feature>
<keyword evidence="6" id="KW-0482">Metalloprotease</keyword>
<dbReference type="OrthoDB" id="406838at2759"/>
<dbReference type="GeneID" id="113852207"/>
<dbReference type="Gene3D" id="3.40.390.10">
    <property type="entry name" value="Collagenase (Catalytic Domain)"/>
    <property type="match status" value="1"/>
</dbReference>
<keyword evidence="11" id="KW-0732">Signal</keyword>
<dbReference type="GO" id="GO:0008270">
    <property type="term" value="F:zinc ion binding"/>
    <property type="evidence" value="ECO:0007669"/>
    <property type="project" value="InterPro"/>
</dbReference>
<dbReference type="PANTHER" id="PTHR10201:SF268">
    <property type="entry name" value="PEPTIDASE METALLOPEPTIDASE DOMAIN-CONTAINING PROTEIN"/>
    <property type="match status" value="1"/>
</dbReference>
<feature type="binding site" evidence="8">
    <location>
        <position position="210"/>
    </location>
    <ligand>
        <name>Zn(2+)</name>
        <dbReference type="ChEBI" id="CHEBI:29105"/>
        <label>1</label>
    </ligand>
</feature>
<keyword evidence="10" id="KW-0472">Membrane</keyword>
<accession>A0A8B8K573</accession>
<feature type="domain" description="Peptidase metallopeptidase" evidence="12">
    <location>
        <begin position="144"/>
        <end position="306"/>
    </location>
</feature>
<dbReference type="InterPro" id="IPR033739">
    <property type="entry name" value="M10A_MMP"/>
</dbReference>
<dbReference type="InterPro" id="IPR024079">
    <property type="entry name" value="MetalloPept_cat_dom_sf"/>
</dbReference>
<dbReference type="KEGG" id="aprc:113852207"/>
<dbReference type="SUPFAM" id="SSF47090">
    <property type="entry name" value="PGBD-like"/>
    <property type="match status" value="1"/>
</dbReference>
<feature type="short sequence motif" description="Cysteine switch" evidence="9">
    <location>
        <begin position="124"/>
        <end position="131"/>
    </location>
</feature>
<name>A0A8B8K573_ABRPR</name>
<dbReference type="InterPro" id="IPR021190">
    <property type="entry name" value="Pept_M10A"/>
</dbReference>
<organism evidence="13 14">
    <name type="scientific">Abrus precatorius</name>
    <name type="common">Indian licorice</name>
    <name type="synonym">Glycine abrus</name>
    <dbReference type="NCBI Taxonomy" id="3816"/>
    <lineage>
        <taxon>Eukaryota</taxon>
        <taxon>Viridiplantae</taxon>
        <taxon>Streptophyta</taxon>
        <taxon>Embryophyta</taxon>
        <taxon>Tracheophyta</taxon>
        <taxon>Spermatophyta</taxon>
        <taxon>Magnoliopsida</taxon>
        <taxon>eudicotyledons</taxon>
        <taxon>Gunneridae</taxon>
        <taxon>Pentapetalae</taxon>
        <taxon>rosids</taxon>
        <taxon>fabids</taxon>
        <taxon>Fabales</taxon>
        <taxon>Fabaceae</taxon>
        <taxon>Papilionoideae</taxon>
        <taxon>50 kb inversion clade</taxon>
        <taxon>NPAAA clade</taxon>
        <taxon>indigoferoid/millettioid clade</taxon>
        <taxon>Abreae</taxon>
        <taxon>Abrus</taxon>
    </lineage>
</organism>
<feature type="binding site" evidence="8">
    <location>
        <position position="235"/>
    </location>
    <ligand>
        <name>Zn(2+)</name>
        <dbReference type="ChEBI" id="CHEBI:29105"/>
        <label>1</label>
    </ligand>
</feature>
<keyword evidence="3 8" id="KW-0479">Metal-binding</keyword>
<dbReference type="Pfam" id="PF01471">
    <property type="entry name" value="PG_binding_1"/>
    <property type="match status" value="1"/>
</dbReference>
<comment type="cofactor">
    <cofactor evidence="8">
        <name>Zn(2+)</name>
        <dbReference type="ChEBI" id="CHEBI:29105"/>
    </cofactor>
    <text evidence="8">Binds 2 Zn(2+) ions per subunit.</text>
</comment>
<evidence type="ECO:0000256" key="10">
    <source>
        <dbReference type="SAM" id="Phobius"/>
    </source>
</evidence>
<feature type="binding site" description="in inhibited form" evidence="8">
    <location>
        <position position="126"/>
    </location>
    <ligand>
        <name>Zn(2+)</name>
        <dbReference type="ChEBI" id="CHEBI:29105"/>
        <label>2</label>
        <note>catalytic</note>
    </ligand>
</feature>
<evidence type="ECO:0000256" key="7">
    <source>
        <dbReference type="PIRSR" id="PIRSR621190-1"/>
    </source>
</evidence>
<reference evidence="14" key="2">
    <citation type="submission" date="2025-08" db="UniProtKB">
        <authorList>
            <consortium name="RefSeq"/>
        </authorList>
    </citation>
    <scope>IDENTIFICATION</scope>
    <source>
        <tissue evidence="14">Young leaves</tissue>
    </source>
</reference>
<dbReference type="GO" id="GO:0004222">
    <property type="term" value="F:metalloendopeptidase activity"/>
    <property type="evidence" value="ECO:0007669"/>
    <property type="project" value="InterPro"/>
</dbReference>
<evidence type="ECO:0000256" key="4">
    <source>
        <dbReference type="ARBA" id="ARBA00022801"/>
    </source>
</evidence>
<protein>
    <submittedName>
        <fullName evidence="14">Metalloendoproteinase 1-MMP-like</fullName>
    </submittedName>
</protein>
<feature type="binding site" evidence="8">
    <location>
        <position position="225"/>
    </location>
    <ligand>
        <name>Zn(2+)</name>
        <dbReference type="ChEBI" id="CHEBI:29105"/>
        <label>1</label>
    </ligand>
</feature>